<sequence length="256" mass="26741">MWSTPGLRFHHYVSVSGTVVVLGGWRGYHPLMRVDLTDGTCLAGDPTFAPGIALVWPLPLRLKPESGSAADAVLLASTSQPALRLLDTRTGAELGAWPLPAPVHCPDSGNAYRVGDDGRIVFISGRRTVMAFHPASGVEVLWQHERDLPPLPPILSDGTLLLAGASCVTVVDLVNGGRTEVTSLSPGAACAAVAVPGGALFARTDGDLITIDRVGRLRARVRLPAPIDGLFSGGGSLVHTIGKGHLTTLKVSSMQN</sequence>
<accession>A0A561WWG1</accession>
<reference evidence="1 2" key="1">
    <citation type="submission" date="2019-06" db="EMBL/GenBank/DDBJ databases">
        <title>Sequencing the genomes of 1000 actinobacteria strains.</title>
        <authorList>
            <person name="Klenk H.-P."/>
        </authorList>
    </citation>
    <scope>NUCLEOTIDE SEQUENCE [LARGE SCALE GENOMIC DNA]</scope>
    <source>
        <strain evidence="1 2">DSM 102131</strain>
    </source>
</reference>
<keyword evidence="2" id="KW-1185">Reference proteome</keyword>
<dbReference type="SUPFAM" id="SSF50998">
    <property type="entry name" value="Quinoprotein alcohol dehydrogenase-like"/>
    <property type="match status" value="1"/>
</dbReference>
<dbReference type="InterPro" id="IPR015943">
    <property type="entry name" value="WD40/YVTN_repeat-like_dom_sf"/>
</dbReference>
<dbReference type="Gene3D" id="2.130.10.10">
    <property type="entry name" value="YVTN repeat-like/Quinoprotein amine dehydrogenase"/>
    <property type="match status" value="1"/>
</dbReference>
<evidence type="ECO:0000313" key="1">
    <source>
        <dbReference type="EMBL" id="TWG28205.1"/>
    </source>
</evidence>
<proteinExistence type="predicted"/>
<dbReference type="AlphaFoldDB" id="A0A561WWG1"/>
<dbReference type="InterPro" id="IPR011047">
    <property type="entry name" value="Quinoprotein_ADH-like_sf"/>
</dbReference>
<dbReference type="EMBL" id="VIXA01000001">
    <property type="protein sequence ID" value="TWG28205.1"/>
    <property type="molecule type" value="Genomic_DNA"/>
</dbReference>
<protein>
    <recommendedName>
        <fullName evidence="3">Pyrroloquinoline-quinone binding quinoprotein</fullName>
    </recommendedName>
</protein>
<gene>
    <name evidence="1" type="ORF">FHX75_111356</name>
</gene>
<evidence type="ECO:0008006" key="3">
    <source>
        <dbReference type="Google" id="ProtNLM"/>
    </source>
</evidence>
<organism evidence="1 2">
    <name type="scientific">Micromonospora palomenae</name>
    <dbReference type="NCBI Taxonomy" id="1461247"/>
    <lineage>
        <taxon>Bacteria</taxon>
        <taxon>Bacillati</taxon>
        <taxon>Actinomycetota</taxon>
        <taxon>Actinomycetes</taxon>
        <taxon>Micromonosporales</taxon>
        <taxon>Micromonosporaceae</taxon>
        <taxon>Micromonospora</taxon>
    </lineage>
</organism>
<name>A0A561WWG1_9ACTN</name>
<evidence type="ECO:0000313" key="2">
    <source>
        <dbReference type="Proteomes" id="UP000319927"/>
    </source>
</evidence>
<comment type="caution">
    <text evidence="1">The sequence shown here is derived from an EMBL/GenBank/DDBJ whole genome shotgun (WGS) entry which is preliminary data.</text>
</comment>
<dbReference type="Proteomes" id="UP000319927">
    <property type="component" value="Unassembled WGS sequence"/>
</dbReference>